<evidence type="ECO:0000313" key="8">
    <source>
        <dbReference type="Proteomes" id="UP001575181"/>
    </source>
</evidence>
<dbReference type="RefSeq" id="WP_373656048.1">
    <property type="nucleotide sequence ID" value="NZ_JBGUAW010000006.1"/>
</dbReference>
<dbReference type="GO" id="GO:0042586">
    <property type="term" value="F:peptide deformylase activity"/>
    <property type="evidence" value="ECO:0007669"/>
    <property type="project" value="UniProtKB-EC"/>
</dbReference>
<reference evidence="7 8" key="1">
    <citation type="submission" date="2024-08" db="EMBL/GenBank/DDBJ databases">
        <title>Whole-genome sequencing of halo(alkali)philic microorganisms from hypersaline lakes.</title>
        <authorList>
            <person name="Sorokin D.Y."/>
            <person name="Merkel A.Y."/>
            <person name="Messina E."/>
            <person name="Yakimov M."/>
        </authorList>
    </citation>
    <scope>NUCLEOTIDE SEQUENCE [LARGE SCALE GENOMIC DNA]</scope>
    <source>
        <strain evidence="7 8">Cl-TMA</strain>
    </source>
</reference>
<feature type="active site" evidence="6">
    <location>
        <position position="143"/>
    </location>
</feature>
<feature type="binding site" evidence="6">
    <location>
        <position position="142"/>
    </location>
    <ligand>
        <name>Fe cation</name>
        <dbReference type="ChEBI" id="CHEBI:24875"/>
    </ligand>
</feature>
<comment type="function">
    <text evidence="6">Removes the formyl group from the N-terminal Met of newly synthesized proteins. Requires at least a dipeptide for an efficient rate of reaction. N-terminal L-methionine is a prerequisite for activity but the enzyme has broad specificity at other positions.</text>
</comment>
<dbReference type="Proteomes" id="UP001575181">
    <property type="component" value="Unassembled WGS sequence"/>
</dbReference>
<proteinExistence type="inferred from homology"/>
<dbReference type="PIRSF" id="PIRSF004749">
    <property type="entry name" value="Pep_def"/>
    <property type="match status" value="1"/>
</dbReference>
<evidence type="ECO:0000256" key="6">
    <source>
        <dbReference type="HAMAP-Rule" id="MF_00163"/>
    </source>
</evidence>
<comment type="similarity">
    <text evidence="1 6">Belongs to the polypeptide deformylase family.</text>
</comment>
<evidence type="ECO:0000256" key="1">
    <source>
        <dbReference type="ARBA" id="ARBA00010759"/>
    </source>
</evidence>
<dbReference type="HAMAP" id="MF_00163">
    <property type="entry name" value="Pep_deformylase"/>
    <property type="match status" value="1"/>
</dbReference>
<evidence type="ECO:0000256" key="2">
    <source>
        <dbReference type="ARBA" id="ARBA00022723"/>
    </source>
</evidence>
<dbReference type="InterPro" id="IPR036821">
    <property type="entry name" value="Peptide_deformylase_sf"/>
</dbReference>
<dbReference type="SUPFAM" id="SSF56420">
    <property type="entry name" value="Peptide deformylase"/>
    <property type="match status" value="1"/>
</dbReference>
<dbReference type="NCBIfam" id="TIGR00079">
    <property type="entry name" value="pept_deformyl"/>
    <property type="match status" value="1"/>
</dbReference>
<keyword evidence="4 6" id="KW-0648">Protein biosynthesis</keyword>
<keyword evidence="2 6" id="KW-0479">Metal-binding</keyword>
<name>A0ABV4TVA5_9GAMM</name>
<evidence type="ECO:0000256" key="5">
    <source>
        <dbReference type="ARBA" id="ARBA00023004"/>
    </source>
</evidence>
<accession>A0ABV4TVA5</accession>
<keyword evidence="5 6" id="KW-0408">Iron</keyword>
<comment type="catalytic activity">
    <reaction evidence="6">
        <text>N-terminal N-formyl-L-methionyl-[peptide] + H2O = N-terminal L-methionyl-[peptide] + formate</text>
        <dbReference type="Rhea" id="RHEA:24420"/>
        <dbReference type="Rhea" id="RHEA-COMP:10639"/>
        <dbReference type="Rhea" id="RHEA-COMP:10640"/>
        <dbReference type="ChEBI" id="CHEBI:15377"/>
        <dbReference type="ChEBI" id="CHEBI:15740"/>
        <dbReference type="ChEBI" id="CHEBI:49298"/>
        <dbReference type="ChEBI" id="CHEBI:64731"/>
        <dbReference type="EC" id="3.5.1.88"/>
    </reaction>
</comment>
<evidence type="ECO:0000256" key="3">
    <source>
        <dbReference type="ARBA" id="ARBA00022801"/>
    </source>
</evidence>
<organism evidence="7 8">
    <name type="scientific">Thiohalorhabdus methylotrophus</name>
    <dbReference type="NCBI Taxonomy" id="3242694"/>
    <lineage>
        <taxon>Bacteria</taxon>
        <taxon>Pseudomonadati</taxon>
        <taxon>Pseudomonadota</taxon>
        <taxon>Gammaproteobacteria</taxon>
        <taxon>Thiohalorhabdales</taxon>
        <taxon>Thiohalorhabdaceae</taxon>
        <taxon>Thiohalorhabdus</taxon>
    </lineage>
</organism>
<dbReference type="Pfam" id="PF01327">
    <property type="entry name" value="Pep_deformylase"/>
    <property type="match status" value="1"/>
</dbReference>
<evidence type="ECO:0000313" key="7">
    <source>
        <dbReference type="EMBL" id="MFA9461263.1"/>
    </source>
</evidence>
<dbReference type="PANTHER" id="PTHR10458">
    <property type="entry name" value="PEPTIDE DEFORMYLASE"/>
    <property type="match status" value="1"/>
</dbReference>
<comment type="caution">
    <text evidence="7">The sequence shown here is derived from an EMBL/GenBank/DDBJ whole genome shotgun (WGS) entry which is preliminary data.</text>
</comment>
<dbReference type="NCBIfam" id="NF001159">
    <property type="entry name" value="PRK00150.1-3"/>
    <property type="match status" value="1"/>
</dbReference>
<keyword evidence="8" id="KW-1185">Reference proteome</keyword>
<feature type="binding site" evidence="6">
    <location>
        <position position="100"/>
    </location>
    <ligand>
        <name>Fe cation</name>
        <dbReference type="ChEBI" id="CHEBI:24875"/>
    </ligand>
</feature>
<evidence type="ECO:0000256" key="4">
    <source>
        <dbReference type="ARBA" id="ARBA00022917"/>
    </source>
</evidence>
<dbReference type="CDD" id="cd00487">
    <property type="entry name" value="Pep_deformylase"/>
    <property type="match status" value="1"/>
</dbReference>
<dbReference type="InterPro" id="IPR023635">
    <property type="entry name" value="Peptide_deformylase"/>
</dbReference>
<dbReference type="PANTHER" id="PTHR10458:SF20">
    <property type="entry name" value="PEPTIDE DEFORMYLASE 1"/>
    <property type="match status" value="1"/>
</dbReference>
<sequence length="180" mass="20627">MPVREVIRMGDPRLNRKAAPVEELDTRALHDLVQDLWDTMEAYQGIGIAAPQIGVEQRVIVFGLEKSARYPEAEPVPRTVLVNPEYEVIGDEYEEIWDGCLSVPGLRGVIPRYVRIRYWGYSPAGELIERTAEHTHAMVVQHECDHLDGILYPLRIRDLRQFGFEQELFGRSTDTRPDAT</sequence>
<dbReference type="PRINTS" id="PR01576">
    <property type="entry name" value="PDEFORMYLASE"/>
</dbReference>
<comment type="cofactor">
    <cofactor evidence="6">
        <name>Fe(2+)</name>
        <dbReference type="ChEBI" id="CHEBI:29033"/>
    </cofactor>
    <text evidence="6">Binds 1 Fe(2+) ion.</text>
</comment>
<protein>
    <recommendedName>
        <fullName evidence="6">Peptide deformylase</fullName>
        <shortName evidence="6">PDF</shortName>
        <ecNumber evidence="6">3.5.1.88</ecNumber>
    </recommendedName>
    <alternativeName>
        <fullName evidence="6">Polypeptide deformylase</fullName>
    </alternativeName>
</protein>
<dbReference type="EC" id="3.5.1.88" evidence="6"/>
<dbReference type="EMBL" id="JBGUAW010000006">
    <property type="protein sequence ID" value="MFA9461263.1"/>
    <property type="molecule type" value="Genomic_DNA"/>
</dbReference>
<keyword evidence="3 6" id="KW-0378">Hydrolase</keyword>
<gene>
    <name evidence="6 7" type="primary">def</name>
    <name evidence="7" type="ORF">ACERLL_10535</name>
</gene>
<dbReference type="Gene3D" id="3.90.45.10">
    <property type="entry name" value="Peptide deformylase"/>
    <property type="match status" value="1"/>
</dbReference>
<feature type="binding site" evidence="6">
    <location>
        <position position="146"/>
    </location>
    <ligand>
        <name>Fe cation</name>
        <dbReference type="ChEBI" id="CHEBI:24875"/>
    </ligand>
</feature>